<evidence type="ECO:0000313" key="1">
    <source>
        <dbReference type="EMBL" id="GBL75823.1"/>
    </source>
</evidence>
<evidence type="ECO:0000313" key="2">
    <source>
        <dbReference type="Proteomes" id="UP000499080"/>
    </source>
</evidence>
<sequence length="100" mass="11552">MQSGTKRMVITLRGDRTCQNKQLSQCNVGLESKRQEDTFSGLSTTIGPYLLPDRRDRQKYLTFLQQVLPDLPRNGFSLGMAKKRPLRDAHRIIRRAYCPN</sequence>
<organism evidence="1 2">
    <name type="scientific">Araneus ventricosus</name>
    <name type="common">Orbweaver spider</name>
    <name type="synonym">Epeira ventricosa</name>
    <dbReference type="NCBI Taxonomy" id="182803"/>
    <lineage>
        <taxon>Eukaryota</taxon>
        <taxon>Metazoa</taxon>
        <taxon>Ecdysozoa</taxon>
        <taxon>Arthropoda</taxon>
        <taxon>Chelicerata</taxon>
        <taxon>Arachnida</taxon>
        <taxon>Araneae</taxon>
        <taxon>Araneomorphae</taxon>
        <taxon>Entelegynae</taxon>
        <taxon>Araneoidea</taxon>
        <taxon>Araneidae</taxon>
        <taxon>Araneus</taxon>
    </lineage>
</organism>
<proteinExistence type="predicted"/>
<accession>A0A4Y2A7S6</accession>
<gene>
    <name evidence="1" type="ORF">AVEN_11495_1</name>
</gene>
<dbReference type="Proteomes" id="UP000499080">
    <property type="component" value="Unassembled WGS sequence"/>
</dbReference>
<comment type="caution">
    <text evidence="1">The sequence shown here is derived from an EMBL/GenBank/DDBJ whole genome shotgun (WGS) entry which is preliminary data.</text>
</comment>
<dbReference type="EMBL" id="BGPR01079742">
    <property type="protein sequence ID" value="GBL75823.1"/>
    <property type="molecule type" value="Genomic_DNA"/>
</dbReference>
<reference evidence="1 2" key="1">
    <citation type="journal article" date="2019" name="Sci. Rep.">
        <title>Orb-weaving spider Araneus ventricosus genome elucidates the spidroin gene catalogue.</title>
        <authorList>
            <person name="Kono N."/>
            <person name="Nakamura H."/>
            <person name="Ohtoshi R."/>
            <person name="Moran D.A.P."/>
            <person name="Shinohara A."/>
            <person name="Yoshida Y."/>
            <person name="Fujiwara M."/>
            <person name="Mori M."/>
            <person name="Tomita M."/>
            <person name="Arakawa K."/>
        </authorList>
    </citation>
    <scope>NUCLEOTIDE SEQUENCE [LARGE SCALE GENOMIC DNA]</scope>
</reference>
<dbReference type="AlphaFoldDB" id="A0A4Y2A7S6"/>
<name>A0A4Y2A7S6_ARAVE</name>
<keyword evidence="2" id="KW-1185">Reference proteome</keyword>
<protein>
    <submittedName>
        <fullName evidence="1">Uncharacterized protein</fullName>
    </submittedName>
</protein>